<feature type="region of interest" description="Disordered" evidence="6">
    <location>
        <begin position="1202"/>
        <end position="1232"/>
    </location>
</feature>
<proteinExistence type="inferred from homology"/>
<dbReference type="SUPFAM" id="SSF144232">
    <property type="entry name" value="HIT/MYND zinc finger-like"/>
    <property type="match status" value="2"/>
</dbReference>
<keyword evidence="9" id="KW-1185">Reference proteome</keyword>
<evidence type="ECO:0000313" key="8">
    <source>
        <dbReference type="EMBL" id="EJK47111.1"/>
    </source>
</evidence>
<dbReference type="eggNOG" id="KOG1550">
    <property type="taxonomic scope" value="Eukaryota"/>
</dbReference>
<dbReference type="Gene3D" id="1.25.40.10">
    <property type="entry name" value="Tetratricopeptide repeat domain"/>
    <property type="match status" value="2"/>
</dbReference>
<dbReference type="InterPro" id="IPR002893">
    <property type="entry name" value="Znf_MYND"/>
</dbReference>
<feature type="domain" description="MYND-type" evidence="7">
    <location>
        <begin position="794"/>
        <end position="835"/>
    </location>
</feature>
<dbReference type="PANTHER" id="PTHR11102">
    <property type="entry name" value="SEL-1-LIKE PROTEIN"/>
    <property type="match status" value="1"/>
</dbReference>
<dbReference type="Pfam" id="PF08238">
    <property type="entry name" value="Sel1"/>
    <property type="match status" value="6"/>
</dbReference>
<gene>
    <name evidence="8" type="ORF">THAOC_34195</name>
</gene>
<dbReference type="SUPFAM" id="SSF81901">
    <property type="entry name" value="HCP-like"/>
    <property type="match status" value="2"/>
</dbReference>
<dbReference type="PROSITE" id="PS01360">
    <property type="entry name" value="ZF_MYND_1"/>
    <property type="match status" value="2"/>
</dbReference>
<dbReference type="EMBL" id="AGNL01047343">
    <property type="protein sequence ID" value="EJK47111.1"/>
    <property type="molecule type" value="Genomic_DNA"/>
</dbReference>
<keyword evidence="3" id="KW-0862">Zinc</keyword>
<evidence type="ECO:0000313" key="9">
    <source>
        <dbReference type="Proteomes" id="UP000266841"/>
    </source>
</evidence>
<evidence type="ECO:0000256" key="4">
    <source>
        <dbReference type="ARBA" id="ARBA00038101"/>
    </source>
</evidence>
<sequence>NGIVWDGGDRERGRGGGGGGGGVSGGGAERSSFGEGGGATAARLIFHGQLSWGKSGGGAERPFIRRERRCYGSAAGFPWAEMGGSESRSHFYFDQNLHSGVLWRRRHSDILKSTELISPKIAENSRKVLAYYLYGGNEDNIPLEVSAAIEKITGIQTETKSERRSATANDVSELVRGDAAKPSVPAEVVATDLPPVDEEGSDSEKKSSDVGNRGDDPSVKITNRGQSLVGEEQMDPVLDSSVTMKRKLENPQVPPMKRSRESLVSQNGLSSVNRIGYGSVNQLACSSREDFAQVSRSLHDAIETVSNAVTSMHAEIDRNEDTIRDATIGLASGLRLLLEKFEGNLQERRDGRNRLNKGRILGQSDADLSGTESPDAIEELADEEQPAHDTGVTAKETDEEGGAMKVTGLNLRDAYTLWHVGDEWSKPLSLFSMDDWKSRKVETKTKSAFVCSMEMIDERARKKGVEVTSRMTAADVEVALAGGVEGLHVGKTPKGKPRRKNVLEMNWLNKLIVSLVHDNDVFVAVVVHDLRPHELWLNYIDDEGGAAHVSNNGEGVHAEPVIFATPAVIIDIRRVNLSYVVVDGMQGMEEVSVLVDDGRVATTDEVFFVPLQVLSRFLSEVGRRASGQVGLEHHHGGTFLQQKSALRGVNAAIAVRVSPVENGPAIELSERHITEGDHGVDRLLDSLSLCRSIMSSSSLETWKQSCKSPCARAAWAATACLRRGIEGRSQGIGDHGDHLSSKPAVLSFTHVRASPSSSHPTPPPTPIIYTASASSEMNCKPVYDREDDGIKASCANCGKQGSDIIKLKNCTACRLVKYCGADCQRAHRKLHKKACKQRAAELKALKDEQLYSQGHERPEEDFCPICTLPIPLPMHEHSAFELCCMKRICYGCKMAAVKRGIDDCPFCRTAYPCGDAESLAMVQARVAKKDPDAINFLGEKYYHGLIGLQKDVRKAVALWEEAAELGSIKALYHLGIAYCYGEGVEKNMTTAAEFFNKSAMRGYVKSRYLLGSLEGQRGNYIRAVRHYLISAKMGDETSVEVIKKMFIDGDATKEQYAEALKGYQDAVEETKSHDRDESSRLSWHGLSLSYATERMDRDRVQQQVPFTLSVFLRQLPCGIVGSTAQRDRQRLAPRTLAPADGRCFAPRLEDEIPQLTGVFRDDCFGARCLLASAVGGAERHGDQRRTKALGGGKAKRGEVNAIRSKGSQSELLRSTSPAPTASSAMNFKPVDDREDDGIKASCANCGKHGSDIIKLKNCTACRLVKYCSADCQRAHRKLHKKACKQRAAELKDEQLFSQGHERPEGDFCSICTLPIPIPTEDHAGIRACCMKMICNGCDLAAKKRGMNDCPFCRTNYDPENYAVCLALIQTRVAKKDPTAIHCLGQKYFFGNLGLQKDVRKAVELYTEAAELGSVEALFSLGNLYFRGDGVRGDKAKAAEFYTKAAMQGHAGGRHNIGNHEGTRGNYHRAVRHYLISAKMGCKNSLDTIKEVFKAGLATKEQYAEALKGYQDAIEEMKCHGRDEAKAYLDNGMFITPGHISPESA</sequence>
<dbReference type="InterPro" id="IPR011990">
    <property type="entry name" value="TPR-like_helical_dom_sf"/>
</dbReference>
<keyword evidence="2 5" id="KW-0863">Zinc-finger</keyword>
<keyword evidence="1" id="KW-0479">Metal-binding</keyword>
<feature type="non-terminal residue" evidence="8">
    <location>
        <position position="1"/>
    </location>
</feature>
<organism evidence="8 9">
    <name type="scientific">Thalassiosira oceanica</name>
    <name type="common">Marine diatom</name>
    <dbReference type="NCBI Taxonomy" id="159749"/>
    <lineage>
        <taxon>Eukaryota</taxon>
        <taxon>Sar</taxon>
        <taxon>Stramenopiles</taxon>
        <taxon>Ochrophyta</taxon>
        <taxon>Bacillariophyta</taxon>
        <taxon>Coscinodiscophyceae</taxon>
        <taxon>Thalassiosirophycidae</taxon>
        <taxon>Thalassiosirales</taxon>
        <taxon>Thalassiosiraceae</taxon>
        <taxon>Thalassiosira</taxon>
    </lineage>
</organism>
<feature type="region of interest" description="Disordered" evidence="6">
    <location>
        <begin position="1"/>
        <end position="35"/>
    </location>
</feature>
<evidence type="ECO:0000256" key="2">
    <source>
        <dbReference type="ARBA" id="ARBA00022771"/>
    </source>
</evidence>
<feature type="region of interest" description="Disordered" evidence="6">
    <location>
        <begin position="176"/>
        <end position="235"/>
    </location>
</feature>
<dbReference type="Proteomes" id="UP000266841">
    <property type="component" value="Unassembled WGS sequence"/>
</dbReference>
<feature type="region of interest" description="Disordered" evidence="6">
    <location>
        <begin position="381"/>
        <end position="402"/>
    </location>
</feature>
<feature type="compositionally biased region" description="Gly residues" evidence="6">
    <location>
        <begin position="15"/>
        <end position="35"/>
    </location>
</feature>
<evidence type="ECO:0000256" key="6">
    <source>
        <dbReference type="SAM" id="MobiDB-lite"/>
    </source>
</evidence>
<feature type="domain" description="MYND-type" evidence="7">
    <location>
        <begin position="1242"/>
        <end position="1283"/>
    </location>
</feature>
<evidence type="ECO:0000259" key="7">
    <source>
        <dbReference type="PROSITE" id="PS50865"/>
    </source>
</evidence>
<dbReference type="Pfam" id="PF01753">
    <property type="entry name" value="zf-MYND"/>
    <property type="match status" value="2"/>
</dbReference>
<evidence type="ECO:0000256" key="1">
    <source>
        <dbReference type="ARBA" id="ARBA00022723"/>
    </source>
</evidence>
<feature type="compositionally biased region" description="Basic and acidic residues" evidence="6">
    <location>
        <begin position="202"/>
        <end position="218"/>
    </location>
</feature>
<protein>
    <recommendedName>
        <fullName evidence="7">MYND-type domain-containing protein</fullName>
    </recommendedName>
</protein>
<feature type="compositionally biased region" description="Low complexity" evidence="6">
    <location>
        <begin position="1214"/>
        <end position="1224"/>
    </location>
</feature>
<dbReference type="PANTHER" id="PTHR11102:SF160">
    <property type="entry name" value="ERAD-ASSOCIATED E3 UBIQUITIN-PROTEIN LIGASE COMPONENT HRD3"/>
    <property type="match status" value="1"/>
</dbReference>
<evidence type="ECO:0000256" key="5">
    <source>
        <dbReference type="PROSITE-ProRule" id="PRU00134"/>
    </source>
</evidence>
<comment type="caution">
    <text evidence="8">The sequence shown here is derived from an EMBL/GenBank/DDBJ whole genome shotgun (WGS) entry which is preliminary data.</text>
</comment>
<dbReference type="InterPro" id="IPR006597">
    <property type="entry name" value="Sel1-like"/>
</dbReference>
<accession>K0RDG4</accession>
<reference evidence="8 9" key="1">
    <citation type="journal article" date="2012" name="Genome Biol.">
        <title>Genome and low-iron response of an oceanic diatom adapted to chronic iron limitation.</title>
        <authorList>
            <person name="Lommer M."/>
            <person name="Specht M."/>
            <person name="Roy A.S."/>
            <person name="Kraemer L."/>
            <person name="Andreson R."/>
            <person name="Gutowska M.A."/>
            <person name="Wolf J."/>
            <person name="Bergner S.V."/>
            <person name="Schilhabel M.B."/>
            <person name="Klostermeier U.C."/>
            <person name="Beiko R.G."/>
            <person name="Rosenstiel P."/>
            <person name="Hippler M."/>
            <person name="Laroche J."/>
        </authorList>
    </citation>
    <scope>NUCLEOTIDE SEQUENCE [LARGE SCALE GENOMIC DNA]</scope>
    <source>
        <strain evidence="8 9">CCMP1005</strain>
    </source>
</reference>
<evidence type="ECO:0000256" key="3">
    <source>
        <dbReference type="ARBA" id="ARBA00022833"/>
    </source>
</evidence>
<dbReference type="PROSITE" id="PS50865">
    <property type="entry name" value="ZF_MYND_2"/>
    <property type="match status" value="2"/>
</dbReference>
<name>K0RDG4_THAOC</name>
<dbReference type="SMART" id="SM00671">
    <property type="entry name" value="SEL1"/>
    <property type="match status" value="6"/>
</dbReference>
<dbReference type="Gene3D" id="6.10.140.2220">
    <property type="match status" value="2"/>
</dbReference>
<dbReference type="InterPro" id="IPR050767">
    <property type="entry name" value="Sel1_AlgK"/>
</dbReference>
<dbReference type="OrthoDB" id="193263at2759"/>
<comment type="similarity">
    <text evidence="4">Belongs to the sel-1 family.</text>
</comment>
<dbReference type="GO" id="GO:0008270">
    <property type="term" value="F:zinc ion binding"/>
    <property type="evidence" value="ECO:0007669"/>
    <property type="project" value="UniProtKB-KW"/>
</dbReference>